<sequence length="30" mass="3129">MKMPCRSRSQPGEKMSGVSDSAGSGRTGRS</sequence>
<protein>
    <submittedName>
        <fullName evidence="2">Uncharacterized protein</fullName>
    </submittedName>
</protein>
<reference evidence="2 3" key="2">
    <citation type="submission" date="2007-04" db="EMBL/GenBank/DDBJ databases">
        <title>Draft genome sequence of Ruminococcus obeum (ATCC 29174).</title>
        <authorList>
            <person name="Sudarsanam P."/>
            <person name="Ley R."/>
            <person name="Guruge J."/>
            <person name="Turnbaugh P.J."/>
            <person name="Mahowald M."/>
            <person name="Liep D."/>
            <person name="Gordon J."/>
        </authorList>
    </citation>
    <scope>NUCLEOTIDE SEQUENCE [LARGE SCALE GENOMIC DNA]</scope>
    <source>
        <strain evidence="2 3">ATCC 29174</strain>
    </source>
</reference>
<proteinExistence type="predicted"/>
<reference evidence="2 3" key="1">
    <citation type="submission" date="2007-03" db="EMBL/GenBank/DDBJ databases">
        <authorList>
            <person name="Fulton L."/>
            <person name="Clifton S."/>
            <person name="Fulton B."/>
            <person name="Xu J."/>
            <person name="Minx P."/>
            <person name="Pepin K.H."/>
            <person name="Johnson M."/>
            <person name="Thiruvilangam P."/>
            <person name="Bhonagiri V."/>
            <person name="Nash W.E."/>
            <person name="Mardis E.R."/>
            <person name="Wilson R.K."/>
        </authorList>
    </citation>
    <scope>NUCLEOTIDE SEQUENCE [LARGE SCALE GENOMIC DNA]</scope>
    <source>
        <strain evidence="2 3">ATCC 29174</strain>
    </source>
</reference>
<feature type="region of interest" description="Disordered" evidence="1">
    <location>
        <begin position="1"/>
        <end position="30"/>
    </location>
</feature>
<dbReference type="Proteomes" id="UP000006002">
    <property type="component" value="Unassembled WGS sequence"/>
</dbReference>
<evidence type="ECO:0000313" key="2">
    <source>
        <dbReference type="EMBL" id="EDM87057.1"/>
    </source>
</evidence>
<gene>
    <name evidence="2" type="ORF">RUMOBE_02231</name>
</gene>
<accession>A5ZTA2</accession>
<evidence type="ECO:0000313" key="3">
    <source>
        <dbReference type="Proteomes" id="UP000006002"/>
    </source>
</evidence>
<organism evidence="2 3">
    <name type="scientific">Blautia obeum ATCC 29174</name>
    <dbReference type="NCBI Taxonomy" id="411459"/>
    <lineage>
        <taxon>Bacteria</taxon>
        <taxon>Bacillati</taxon>
        <taxon>Bacillota</taxon>
        <taxon>Clostridia</taxon>
        <taxon>Lachnospirales</taxon>
        <taxon>Lachnospiraceae</taxon>
        <taxon>Blautia</taxon>
    </lineage>
</organism>
<evidence type="ECO:0000256" key="1">
    <source>
        <dbReference type="SAM" id="MobiDB-lite"/>
    </source>
</evidence>
<dbReference type="EMBL" id="AAVO02000009">
    <property type="protein sequence ID" value="EDM87057.1"/>
    <property type="molecule type" value="Genomic_DNA"/>
</dbReference>
<dbReference type="HOGENOM" id="CLU_3402324_0_0_9"/>
<dbReference type="AlphaFoldDB" id="A5ZTA2"/>
<name>A5ZTA2_9FIRM</name>
<comment type="caution">
    <text evidence="2">The sequence shown here is derived from an EMBL/GenBank/DDBJ whole genome shotgun (WGS) entry which is preliminary data.</text>
</comment>